<feature type="transmembrane region" description="Helical" evidence="1">
    <location>
        <begin position="31"/>
        <end position="50"/>
    </location>
</feature>
<proteinExistence type="predicted"/>
<evidence type="ECO:0000313" key="2">
    <source>
        <dbReference type="EMBL" id="KUO94652.1"/>
    </source>
</evidence>
<organism evidence="2 3">
    <name type="scientific">Ferroacidibacillus organovorans</name>
    <dbReference type="NCBI Taxonomy" id="1765683"/>
    <lineage>
        <taxon>Bacteria</taxon>
        <taxon>Bacillati</taxon>
        <taxon>Bacillota</taxon>
        <taxon>Bacilli</taxon>
        <taxon>Bacillales</taxon>
        <taxon>Alicyclobacillaceae</taxon>
        <taxon>Ferroacidibacillus</taxon>
    </lineage>
</organism>
<keyword evidence="1" id="KW-0472">Membrane</keyword>
<dbReference type="AlphaFoldDB" id="A0A101XNF4"/>
<accession>A0A101XNF4</accession>
<gene>
    <name evidence="2" type="ORF">ATW55_01940</name>
</gene>
<dbReference type="OrthoDB" id="9934511at2"/>
<dbReference type="RefSeq" id="WP_153005190.1">
    <property type="nucleotide sequence ID" value="NZ_LPVJ01000071.1"/>
</dbReference>
<keyword evidence="3" id="KW-1185">Reference proteome</keyword>
<evidence type="ECO:0000256" key="1">
    <source>
        <dbReference type="SAM" id="Phobius"/>
    </source>
</evidence>
<comment type="caution">
    <text evidence="2">The sequence shown here is derived from an EMBL/GenBank/DDBJ whole genome shotgun (WGS) entry which is preliminary data.</text>
</comment>
<keyword evidence="1" id="KW-0812">Transmembrane</keyword>
<reference evidence="2 3" key="1">
    <citation type="submission" date="2015-12" db="EMBL/GenBank/DDBJ databases">
        <title>Draft genome sequence of Acidibacillus ferrooxidans ITV001, isolated from a chalcopyrite acid mine drainage site in Brazil.</title>
        <authorList>
            <person name="Dall'Agnol H."/>
            <person name="Nancucheo I."/>
            <person name="Johnson B."/>
            <person name="Oliveira R."/>
            <person name="Leite L."/>
            <person name="Pylro V."/>
            <person name="Nunes G.L."/>
            <person name="Tzotzos G."/>
            <person name="Fernandes G.R."/>
            <person name="Dutra J."/>
            <person name="Orellana S.C."/>
            <person name="Oliveira G."/>
        </authorList>
    </citation>
    <scope>NUCLEOTIDE SEQUENCE [LARGE SCALE GENOMIC DNA]</scope>
    <source>
        <strain evidence="3">ITV01</strain>
    </source>
</reference>
<dbReference type="Proteomes" id="UP000053557">
    <property type="component" value="Unassembled WGS sequence"/>
</dbReference>
<name>A0A101XNF4_9BACL</name>
<dbReference type="EMBL" id="LPVJ01000071">
    <property type="protein sequence ID" value="KUO94652.1"/>
    <property type="molecule type" value="Genomic_DNA"/>
</dbReference>
<sequence length="76" mass="9030">MGMLIVLLFFFVTLALIIDTRQLVQERSFKVWFLYSLLLMIGISFVILSMTPIHQLNLFSPVERVMHPICQWVFQR</sequence>
<keyword evidence="1" id="KW-1133">Transmembrane helix</keyword>
<evidence type="ECO:0000313" key="3">
    <source>
        <dbReference type="Proteomes" id="UP000053557"/>
    </source>
</evidence>
<protein>
    <submittedName>
        <fullName evidence="2">Uncharacterized protein</fullName>
    </submittedName>
</protein>